<accession>A0AAV7NWF8</accession>
<reference evidence="1" key="1">
    <citation type="journal article" date="2022" name="bioRxiv">
        <title>Sequencing and chromosome-scale assembly of the giantPleurodeles waltlgenome.</title>
        <authorList>
            <person name="Brown T."/>
            <person name="Elewa A."/>
            <person name="Iarovenko S."/>
            <person name="Subramanian E."/>
            <person name="Araus A.J."/>
            <person name="Petzold A."/>
            <person name="Susuki M."/>
            <person name="Suzuki K.-i.T."/>
            <person name="Hayashi T."/>
            <person name="Toyoda A."/>
            <person name="Oliveira C."/>
            <person name="Osipova E."/>
            <person name="Leigh N.D."/>
            <person name="Simon A."/>
            <person name="Yun M.H."/>
        </authorList>
    </citation>
    <scope>NUCLEOTIDE SEQUENCE</scope>
    <source>
        <strain evidence="1">20211129_DDA</strain>
        <tissue evidence="1">Liver</tissue>
    </source>
</reference>
<proteinExistence type="predicted"/>
<dbReference type="EMBL" id="JANPWB010000012">
    <property type="protein sequence ID" value="KAJ1119319.1"/>
    <property type="molecule type" value="Genomic_DNA"/>
</dbReference>
<gene>
    <name evidence="1" type="ORF">NDU88_007505</name>
</gene>
<comment type="caution">
    <text evidence="1">The sequence shown here is derived from an EMBL/GenBank/DDBJ whole genome shotgun (WGS) entry which is preliminary data.</text>
</comment>
<dbReference type="Proteomes" id="UP001066276">
    <property type="component" value="Chromosome 8"/>
</dbReference>
<sequence length="81" mass="8864">MLIRPHGNSTPEARIKAHQAKHLPARPHQPSAACTAEWLHFHKPQLLKAFGTPAMVECCSGQPIQQDYGRIDASALQSLTA</sequence>
<dbReference type="AlphaFoldDB" id="A0AAV7NWF8"/>
<protein>
    <submittedName>
        <fullName evidence="1">Uncharacterized protein</fullName>
    </submittedName>
</protein>
<evidence type="ECO:0000313" key="2">
    <source>
        <dbReference type="Proteomes" id="UP001066276"/>
    </source>
</evidence>
<keyword evidence="2" id="KW-1185">Reference proteome</keyword>
<name>A0AAV7NWF8_PLEWA</name>
<organism evidence="1 2">
    <name type="scientific">Pleurodeles waltl</name>
    <name type="common">Iberian ribbed newt</name>
    <dbReference type="NCBI Taxonomy" id="8319"/>
    <lineage>
        <taxon>Eukaryota</taxon>
        <taxon>Metazoa</taxon>
        <taxon>Chordata</taxon>
        <taxon>Craniata</taxon>
        <taxon>Vertebrata</taxon>
        <taxon>Euteleostomi</taxon>
        <taxon>Amphibia</taxon>
        <taxon>Batrachia</taxon>
        <taxon>Caudata</taxon>
        <taxon>Salamandroidea</taxon>
        <taxon>Salamandridae</taxon>
        <taxon>Pleurodelinae</taxon>
        <taxon>Pleurodeles</taxon>
    </lineage>
</organism>
<evidence type="ECO:0000313" key="1">
    <source>
        <dbReference type="EMBL" id="KAJ1119319.1"/>
    </source>
</evidence>